<dbReference type="Proteomes" id="UP001172778">
    <property type="component" value="Unassembled WGS sequence"/>
</dbReference>
<keyword evidence="4" id="KW-0472">Membrane</keyword>
<protein>
    <submittedName>
        <fullName evidence="6">NINE protein</fullName>
    </submittedName>
</protein>
<evidence type="ECO:0000313" key="7">
    <source>
        <dbReference type="Proteomes" id="UP001172778"/>
    </source>
</evidence>
<feature type="domain" description="TM2" evidence="5">
    <location>
        <begin position="39"/>
        <end position="59"/>
    </location>
</feature>
<dbReference type="EMBL" id="JARRAF010000001">
    <property type="protein sequence ID" value="MDK2122707.1"/>
    <property type="molecule type" value="Genomic_DNA"/>
</dbReference>
<organism evidence="6 7">
    <name type="scientific">Parachitinimonas caeni</name>
    <dbReference type="NCBI Taxonomy" id="3031301"/>
    <lineage>
        <taxon>Bacteria</taxon>
        <taxon>Pseudomonadati</taxon>
        <taxon>Pseudomonadota</taxon>
        <taxon>Betaproteobacteria</taxon>
        <taxon>Neisseriales</taxon>
        <taxon>Chitinibacteraceae</taxon>
        <taxon>Parachitinimonas</taxon>
    </lineage>
</organism>
<keyword evidence="2" id="KW-0812">Transmembrane</keyword>
<comment type="subcellular location">
    <subcellularLocation>
        <location evidence="1">Membrane</location>
        <topology evidence="1">Multi-pass membrane protein</topology>
    </subcellularLocation>
</comment>
<keyword evidence="3" id="KW-1133">Transmembrane helix</keyword>
<gene>
    <name evidence="6" type="ORF">PZA18_01450</name>
</gene>
<dbReference type="RefSeq" id="WP_284098986.1">
    <property type="nucleotide sequence ID" value="NZ_JARRAF010000001.1"/>
</dbReference>
<evidence type="ECO:0000313" key="6">
    <source>
        <dbReference type="EMBL" id="MDK2122707.1"/>
    </source>
</evidence>
<reference evidence="6" key="1">
    <citation type="submission" date="2023-03" db="EMBL/GenBank/DDBJ databases">
        <title>Chitinimonas shenzhenensis gen. nov., sp. nov., a novel member of family Burkholderiaceae isolated from activated sludge collected in Shen Zhen, China.</title>
        <authorList>
            <person name="Wang X."/>
        </authorList>
    </citation>
    <scope>NUCLEOTIDE SEQUENCE</scope>
    <source>
        <strain evidence="6">DQS-5</strain>
    </source>
</reference>
<evidence type="ECO:0000256" key="3">
    <source>
        <dbReference type="ARBA" id="ARBA00022989"/>
    </source>
</evidence>
<evidence type="ECO:0000256" key="4">
    <source>
        <dbReference type="ARBA" id="ARBA00023136"/>
    </source>
</evidence>
<evidence type="ECO:0000256" key="2">
    <source>
        <dbReference type="ARBA" id="ARBA00022692"/>
    </source>
</evidence>
<comment type="caution">
    <text evidence="6">The sequence shown here is derived from an EMBL/GenBank/DDBJ whole genome shotgun (WGS) entry which is preliminary data.</text>
</comment>
<dbReference type="Pfam" id="PF05154">
    <property type="entry name" value="TM2"/>
    <property type="match status" value="1"/>
</dbReference>
<accession>A0ABT7DRL2</accession>
<proteinExistence type="predicted"/>
<name>A0ABT7DRL2_9NEIS</name>
<sequence>MQNPNHPVWLHRLLAPLIRLVLRHQPAQARPVSPKIPELALLLCLLLGWAGVHRWYLGSVDVLFPVAPGRVLGQGETG</sequence>
<evidence type="ECO:0000256" key="1">
    <source>
        <dbReference type="ARBA" id="ARBA00004141"/>
    </source>
</evidence>
<evidence type="ECO:0000259" key="5">
    <source>
        <dbReference type="Pfam" id="PF05154"/>
    </source>
</evidence>
<keyword evidence="7" id="KW-1185">Reference proteome</keyword>
<dbReference type="InterPro" id="IPR007829">
    <property type="entry name" value="TM2"/>
</dbReference>